<name>A0A8B8Q9B3_9MYRT</name>
<protein>
    <submittedName>
        <fullName evidence="5">Protein NODULATION SIGNALING PATHWAY 2-like</fullName>
    </submittedName>
</protein>
<feature type="region of interest" description="SAW" evidence="3">
    <location>
        <begin position="422"/>
        <end position="492"/>
    </location>
</feature>
<dbReference type="RefSeq" id="XP_030543716.1">
    <property type="nucleotide sequence ID" value="XM_030687856.1"/>
</dbReference>
<dbReference type="KEGG" id="rarg:115750475"/>
<dbReference type="PROSITE" id="PS50985">
    <property type="entry name" value="GRAS"/>
    <property type="match status" value="1"/>
</dbReference>
<feature type="region of interest" description="Leucine repeat I (LRI)" evidence="3">
    <location>
        <begin position="126"/>
        <end position="186"/>
    </location>
</feature>
<comment type="caution">
    <text evidence="3">Lacks conserved residue(s) required for the propagation of feature annotation.</text>
</comment>
<comment type="similarity">
    <text evidence="3">Belongs to the GRAS family.</text>
</comment>
<dbReference type="Proteomes" id="UP000827889">
    <property type="component" value="Chromosome 11"/>
</dbReference>
<feature type="region of interest" description="Leucine repeat II (LRII)" evidence="3">
    <location>
        <begin position="281"/>
        <end position="313"/>
    </location>
</feature>
<evidence type="ECO:0000256" key="3">
    <source>
        <dbReference type="PROSITE-ProRule" id="PRU01191"/>
    </source>
</evidence>
<accession>A0A8B8Q9B3</accession>
<organism evidence="4 5">
    <name type="scientific">Rhodamnia argentea</name>
    <dbReference type="NCBI Taxonomy" id="178133"/>
    <lineage>
        <taxon>Eukaryota</taxon>
        <taxon>Viridiplantae</taxon>
        <taxon>Streptophyta</taxon>
        <taxon>Embryophyta</taxon>
        <taxon>Tracheophyta</taxon>
        <taxon>Spermatophyta</taxon>
        <taxon>Magnoliopsida</taxon>
        <taxon>eudicotyledons</taxon>
        <taxon>Gunneridae</taxon>
        <taxon>Pentapetalae</taxon>
        <taxon>rosids</taxon>
        <taxon>malvids</taxon>
        <taxon>Myrtales</taxon>
        <taxon>Myrtaceae</taxon>
        <taxon>Myrtoideae</taxon>
        <taxon>Myrteae</taxon>
        <taxon>Australasian group</taxon>
        <taxon>Rhodamnia</taxon>
    </lineage>
</organism>
<dbReference type="OrthoDB" id="646981at2759"/>
<proteinExistence type="inferred from homology"/>
<dbReference type="Pfam" id="PF03514">
    <property type="entry name" value="GRAS"/>
    <property type="match status" value="1"/>
</dbReference>
<dbReference type="GeneID" id="115750475"/>
<dbReference type="PANTHER" id="PTHR31636">
    <property type="entry name" value="OSJNBA0084A10.13 PROTEIN-RELATED"/>
    <property type="match status" value="1"/>
</dbReference>
<sequence length="498" mass="56393">MEHEPINLPSDVLVSFENFYESYTSNSFPLQPDSPSNFNPERLLQIESEITQLLDFDIAIASLPEAQDSMEDLETGIMEVVETGVMEIDPLSDIMFHGQEEANEEDSLGEEHSLLRVIQEELMEESSLTDLLLMGAEAVESQNWPVVSAIISKLNDNLFNQENGNSSFNRLAWFFTQGLHWKSINSPLEMPPQTFSRGPNTISAIQMIQELSPYIKFAHFTANQAILEATLADRDVHVVDFDIMEGIQWPPLMVDLALRDDASLQITTIVTDPDTEASIRQTGRRLKEFADSIDLRFTFDQLLIQEEEDFRTIHQAGHTVIANCMVNQLHMPDKSLSMVRTFLGGMTTLSPKIVVLVEEELLNFAKASSSLSFVEFFCEALHHYMALSDSLVTVSSFAGRYEMCLKVIEQEVLGRRILDSVRQFPCEELERKLWRDGLCLKGFRPVPLSSSNVAQAKYLVSVFSGDYRVRCEKFRLALCWKSRPLTTASIWAPISRAV</sequence>
<keyword evidence="4" id="KW-1185">Reference proteome</keyword>
<dbReference type="AlphaFoldDB" id="A0A8B8Q9B3"/>
<evidence type="ECO:0000313" key="5">
    <source>
        <dbReference type="RefSeq" id="XP_030543716.1"/>
    </source>
</evidence>
<evidence type="ECO:0000256" key="1">
    <source>
        <dbReference type="ARBA" id="ARBA00023015"/>
    </source>
</evidence>
<gene>
    <name evidence="5" type="primary">LOC115750475</name>
</gene>
<keyword evidence="2" id="KW-0804">Transcription</keyword>
<reference evidence="5" key="1">
    <citation type="submission" date="2025-08" db="UniProtKB">
        <authorList>
            <consortium name="RefSeq"/>
        </authorList>
    </citation>
    <scope>IDENTIFICATION</scope>
    <source>
        <tissue evidence="5">Leaf</tissue>
    </source>
</reference>
<evidence type="ECO:0000256" key="2">
    <source>
        <dbReference type="ARBA" id="ARBA00023163"/>
    </source>
</evidence>
<keyword evidence="1" id="KW-0805">Transcription regulation</keyword>
<evidence type="ECO:0000313" key="4">
    <source>
        <dbReference type="Proteomes" id="UP000827889"/>
    </source>
</evidence>
<feature type="short sequence motif" description="VHIID" evidence="3">
    <location>
        <begin position="236"/>
        <end position="240"/>
    </location>
</feature>
<dbReference type="InterPro" id="IPR005202">
    <property type="entry name" value="TF_GRAS"/>
</dbReference>